<dbReference type="PANTHER" id="PTHR22850">
    <property type="entry name" value="WD40 REPEAT FAMILY"/>
    <property type="match status" value="1"/>
</dbReference>
<feature type="compositionally biased region" description="Acidic residues" evidence="5">
    <location>
        <begin position="408"/>
        <end position="431"/>
    </location>
</feature>
<protein>
    <submittedName>
        <fullName evidence="7">CIC11C00000004991</fullName>
    </submittedName>
</protein>
<accession>A0A1L0BD09</accession>
<dbReference type="OrthoDB" id="427795at2759"/>
<dbReference type="InterPro" id="IPR015943">
    <property type="entry name" value="WD40/YVTN_repeat-like_dom_sf"/>
</dbReference>
<dbReference type="InterPro" id="IPR001680">
    <property type="entry name" value="WD40_rpt"/>
</dbReference>
<keyword evidence="3" id="KW-0156">Chromatin regulator</keyword>
<feature type="repeat" description="WD" evidence="4">
    <location>
        <begin position="171"/>
        <end position="211"/>
    </location>
</feature>
<dbReference type="SMART" id="SM00320">
    <property type="entry name" value="WD40"/>
    <property type="match status" value="6"/>
</dbReference>
<dbReference type="InterPro" id="IPR022052">
    <property type="entry name" value="Histone-bd_RBBP4-like_N"/>
</dbReference>
<dbReference type="Gene3D" id="2.130.10.10">
    <property type="entry name" value="YVTN repeat-like/Quinoprotein amine dehydrogenase"/>
    <property type="match status" value="1"/>
</dbReference>
<sequence>MTVAVDPVSVAERQIVAEHQLREKVINEEFKIWKKTVPLLYDTIHTHVLESPLLSVQFLPNYTVSENKNKISVQALFGSNTSGREQDHVKLVLLDLPSTLAPDFSTFAVGDSIPIPMNGDGLDSFKVLQSWKHPGEVNKIKVSPNGEKWITFDNQGLVHLYNRKDESPVDFSYHTSEGYALEWVSDMEFLSGANDSRIALWDIKDASKPLKEFNSHTAVINDISFSPAAKVLFGSVADDFNTYIHDLRSPEESPAIKISTNHIQNAISFHPLLSSLFATGGKDNVVNLYDARNTKEPFRKLFGHNDSVVGLTWDTCYDPNFLYSWGLDKRVINWDLSKLSEEVTYPSSEASESKRRTRVTEDPCLAFIHGGHTSRINELSVHPKIPNLFATVGDDNLLEVYKSKTLLEEEEDEEEEEKEEAEEEEKDDAEDKPEAKNEDVDMKE</sequence>
<keyword evidence="2" id="KW-0677">Repeat</keyword>
<dbReference type="STRING" id="45354.A0A1L0BD09"/>
<dbReference type="SUPFAM" id="SSF50978">
    <property type="entry name" value="WD40 repeat-like"/>
    <property type="match status" value="1"/>
</dbReference>
<feature type="compositionally biased region" description="Basic and acidic residues" evidence="5">
    <location>
        <begin position="432"/>
        <end position="444"/>
    </location>
</feature>
<proteinExistence type="predicted"/>
<name>A0A1L0BD09_9ASCO</name>
<dbReference type="Pfam" id="PF12265">
    <property type="entry name" value="CAF1C_H4-bd"/>
    <property type="match status" value="1"/>
</dbReference>
<gene>
    <name evidence="7" type="ORF">SAMEA4029010_CIC11G00000004991</name>
</gene>
<dbReference type="AlphaFoldDB" id="A0A1L0BD09"/>
<evidence type="ECO:0000313" key="7">
    <source>
        <dbReference type="EMBL" id="SGZ47850.1"/>
    </source>
</evidence>
<evidence type="ECO:0000256" key="1">
    <source>
        <dbReference type="ARBA" id="ARBA00022574"/>
    </source>
</evidence>
<evidence type="ECO:0000256" key="5">
    <source>
        <dbReference type="SAM" id="MobiDB-lite"/>
    </source>
</evidence>
<evidence type="ECO:0000256" key="3">
    <source>
        <dbReference type="ARBA" id="ARBA00022853"/>
    </source>
</evidence>
<evidence type="ECO:0000256" key="4">
    <source>
        <dbReference type="PROSITE-ProRule" id="PRU00221"/>
    </source>
</evidence>
<organism evidence="7 8">
    <name type="scientific">Sungouiella intermedia</name>
    <dbReference type="NCBI Taxonomy" id="45354"/>
    <lineage>
        <taxon>Eukaryota</taxon>
        <taxon>Fungi</taxon>
        <taxon>Dikarya</taxon>
        <taxon>Ascomycota</taxon>
        <taxon>Saccharomycotina</taxon>
        <taxon>Pichiomycetes</taxon>
        <taxon>Metschnikowiaceae</taxon>
        <taxon>Sungouiella</taxon>
    </lineage>
</organism>
<reference evidence="7 8" key="1">
    <citation type="submission" date="2016-10" db="EMBL/GenBank/DDBJ databases">
        <authorList>
            <person name="de Groot N.N."/>
        </authorList>
    </citation>
    <scope>NUCLEOTIDE SEQUENCE [LARGE SCALE GENOMIC DNA]</scope>
    <source>
        <strain evidence="7 8">CBS 141442</strain>
    </source>
</reference>
<evidence type="ECO:0000256" key="2">
    <source>
        <dbReference type="ARBA" id="ARBA00022737"/>
    </source>
</evidence>
<dbReference type="Proteomes" id="UP000182334">
    <property type="component" value="Chromosome I"/>
</dbReference>
<feature type="region of interest" description="Disordered" evidence="5">
    <location>
        <begin position="403"/>
        <end position="444"/>
    </location>
</feature>
<keyword evidence="8" id="KW-1185">Reference proteome</keyword>
<dbReference type="Pfam" id="PF00400">
    <property type="entry name" value="WD40"/>
    <property type="match status" value="1"/>
</dbReference>
<feature type="domain" description="Histone-binding protein RBBP4-like N-terminal" evidence="6">
    <location>
        <begin position="28"/>
        <end position="98"/>
    </location>
</feature>
<evidence type="ECO:0000313" key="8">
    <source>
        <dbReference type="Proteomes" id="UP000182334"/>
    </source>
</evidence>
<keyword evidence="1 4" id="KW-0853">WD repeat</keyword>
<dbReference type="InterPro" id="IPR050459">
    <property type="entry name" value="WD_repeat_RBAP46/RBAP48/MSI1"/>
</dbReference>
<dbReference type="PROSITE" id="PS50082">
    <property type="entry name" value="WD_REPEATS_2"/>
    <property type="match status" value="1"/>
</dbReference>
<dbReference type="InterPro" id="IPR036322">
    <property type="entry name" value="WD40_repeat_dom_sf"/>
</dbReference>
<evidence type="ECO:0000259" key="6">
    <source>
        <dbReference type="Pfam" id="PF12265"/>
    </source>
</evidence>
<dbReference type="EMBL" id="LT635756">
    <property type="protein sequence ID" value="SGZ47850.1"/>
    <property type="molecule type" value="Genomic_DNA"/>
</dbReference>
<dbReference type="GO" id="GO:0006325">
    <property type="term" value="P:chromatin organization"/>
    <property type="evidence" value="ECO:0007669"/>
    <property type="project" value="UniProtKB-KW"/>
</dbReference>